<evidence type="ECO:0000313" key="1">
    <source>
        <dbReference type="EMBL" id="TNV83867.1"/>
    </source>
</evidence>
<name>A0A8J8T655_HALGN</name>
<evidence type="ECO:0000313" key="2">
    <source>
        <dbReference type="Proteomes" id="UP000785679"/>
    </source>
</evidence>
<dbReference type="EMBL" id="RRYP01003370">
    <property type="protein sequence ID" value="TNV83867.1"/>
    <property type="molecule type" value="Genomic_DNA"/>
</dbReference>
<accession>A0A8J8T655</accession>
<proteinExistence type="predicted"/>
<comment type="caution">
    <text evidence="1">The sequence shown here is derived from an EMBL/GenBank/DDBJ whole genome shotgun (WGS) entry which is preliminary data.</text>
</comment>
<sequence>MIERMQMAPFNLISEGFELKLSCPNIEDLMLFDQCKIKNKQLLRFQEEIKPENIEEVISLYNLYFKHLKRKSSQKDILKPHKVIFQIEPMINDIQLSNYKHLPAKYFNLREQVDSIDAHLCQLEKWNFGDQHTQELTIKQNLYLTLPFLTAALRCMPGLKKLGIIHEEIASESRDKHIEEDLKFANRYREHITPLTLNYLQKINEIVKKSNISEVYFIYLLNDGFDEEYNQHTLALYEQLAKQTITTLSSLNLLTKLTLGGFPCQSMLKLFQSIQSPKAISHLNLFYPQHSSTKLRDLNLNGRLQNHYSHTYEIMPQFYGREKKSQVKEDEASSYRASMILAIQRFTNLKKLEVLIFQNELSLVTELLAILNNLEELVVKIFKRDFDDIKEELLCSEFYEAISKSSTIRQFTVEIPFMNFQENIPLMLKNKRAGFILTAEYLKIPLKTYLDLLHQTGFQHTLRIGICDYTLEDCGDQRKCYSPEELESMTGRQKRYLHYDTFTRLYTRERYKHHNSELQSIKKHMKRTFNK</sequence>
<gene>
    <name evidence="1" type="ORF">FGO68_gene11490</name>
</gene>
<organism evidence="1 2">
    <name type="scientific">Halteria grandinella</name>
    <dbReference type="NCBI Taxonomy" id="5974"/>
    <lineage>
        <taxon>Eukaryota</taxon>
        <taxon>Sar</taxon>
        <taxon>Alveolata</taxon>
        <taxon>Ciliophora</taxon>
        <taxon>Intramacronucleata</taxon>
        <taxon>Spirotrichea</taxon>
        <taxon>Stichotrichia</taxon>
        <taxon>Sporadotrichida</taxon>
        <taxon>Halteriidae</taxon>
        <taxon>Halteria</taxon>
    </lineage>
</organism>
<reference evidence="1" key="1">
    <citation type="submission" date="2019-06" db="EMBL/GenBank/DDBJ databases">
        <authorList>
            <person name="Zheng W."/>
        </authorList>
    </citation>
    <scope>NUCLEOTIDE SEQUENCE</scope>
    <source>
        <strain evidence="1">QDHG01</strain>
    </source>
</reference>
<dbReference type="AlphaFoldDB" id="A0A8J8T655"/>
<protein>
    <submittedName>
        <fullName evidence="1">Uncharacterized protein</fullName>
    </submittedName>
</protein>
<dbReference type="Proteomes" id="UP000785679">
    <property type="component" value="Unassembled WGS sequence"/>
</dbReference>
<keyword evidence="2" id="KW-1185">Reference proteome</keyword>